<accession>A0A2A7AA95</accession>
<dbReference type="PROSITE" id="PS51257">
    <property type="entry name" value="PROKAR_LIPOPROTEIN"/>
    <property type="match status" value="1"/>
</dbReference>
<name>A0A2A7AA95_9FIRM</name>
<comment type="caution">
    <text evidence="2">The sequence shown here is derived from an EMBL/GenBank/DDBJ whole genome shotgun (WGS) entry which is preliminary data.</text>
</comment>
<reference evidence="2 3" key="1">
    <citation type="journal article" date="2017" name="Front. Microbiol.">
        <title>New Insights into the Diversity of the Genus Faecalibacterium.</title>
        <authorList>
            <person name="Benevides L."/>
            <person name="Burman S."/>
            <person name="Martin R."/>
            <person name="Robert V."/>
            <person name="Thomas M."/>
            <person name="Miquel S."/>
            <person name="Chain F."/>
            <person name="Sokol H."/>
            <person name="Bermudez-Humaran L.G."/>
            <person name="Morrison M."/>
            <person name="Langella P."/>
            <person name="Azevedo V.A."/>
            <person name="Chatel J.M."/>
            <person name="Soares S."/>
        </authorList>
    </citation>
    <scope>NUCLEOTIDE SEQUENCE [LARGE SCALE GENOMIC DNA]</scope>
    <source>
        <strain evidence="2 3">CNCM I 4573</strain>
    </source>
</reference>
<dbReference type="EMBL" id="NMTW01000026">
    <property type="protein sequence ID" value="PDX76066.1"/>
    <property type="molecule type" value="Genomic_DNA"/>
</dbReference>
<evidence type="ECO:0000313" key="3">
    <source>
        <dbReference type="Proteomes" id="UP000220157"/>
    </source>
</evidence>
<proteinExistence type="predicted"/>
<sequence>MKKTRRFVALLLAAVLALALFTACGAAEQPQSAIGKVYEDWFVEQINSKRPGKPVQKVDVKHSEMRTALAKISEDGKFTAGDGGDHETNGCGFGESWYWMILSDPIALNVSGESTVEAVKLTLENLTQYGPAYFVDKKQLSRIDEYDIVTHVMDDKTYVAVYLHLEEAKS</sequence>
<dbReference type="Proteomes" id="UP000220157">
    <property type="component" value="Unassembled WGS sequence"/>
</dbReference>
<evidence type="ECO:0008006" key="4">
    <source>
        <dbReference type="Google" id="ProtNLM"/>
    </source>
</evidence>
<evidence type="ECO:0000313" key="2">
    <source>
        <dbReference type="EMBL" id="PDX76066.1"/>
    </source>
</evidence>
<feature type="chain" id="PRO_5012924700" description="Lipoprotein" evidence="1">
    <location>
        <begin position="27"/>
        <end position="170"/>
    </location>
</feature>
<protein>
    <recommendedName>
        <fullName evidence="4">Lipoprotein</fullName>
    </recommendedName>
</protein>
<organism evidence="2 3">
    <name type="scientific">Faecalibacterium prausnitzii</name>
    <dbReference type="NCBI Taxonomy" id="853"/>
    <lineage>
        <taxon>Bacteria</taxon>
        <taxon>Bacillati</taxon>
        <taxon>Bacillota</taxon>
        <taxon>Clostridia</taxon>
        <taxon>Eubacteriales</taxon>
        <taxon>Oscillospiraceae</taxon>
        <taxon>Faecalibacterium</taxon>
    </lineage>
</organism>
<gene>
    <name evidence="2" type="ORF">CGS56_05140</name>
</gene>
<evidence type="ECO:0000256" key="1">
    <source>
        <dbReference type="SAM" id="SignalP"/>
    </source>
</evidence>
<dbReference type="AlphaFoldDB" id="A0A2A7AA95"/>
<dbReference type="RefSeq" id="WP_097785157.1">
    <property type="nucleotide sequence ID" value="NZ_NMTW01000026.1"/>
</dbReference>
<keyword evidence="1" id="KW-0732">Signal</keyword>
<feature type="signal peptide" evidence="1">
    <location>
        <begin position="1"/>
        <end position="26"/>
    </location>
</feature>